<protein>
    <submittedName>
        <fullName evidence="5">CALM1 protein</fullName>
    </submittedName>
</protein>
<dbReference type="FunFam" id="1.10.238.10:FF:000034">
    <property type="entry name" value="Calmodulin"/>
    <property type="match status" value="1"/>
</dbReference>
<feature type="domain" description="EF-hand" evidence="4">
    <location>
        <begin position="82"/>
        <end position="115"/>
    </location>
</feature>
<keyword evidence="6" id="KW-1185">Reference proteome</keyword>
<accession>A0A8K0A1Z6</accession>
<keyword evidence="1" id="KW-0479">Metal-binding</keyword>
<dbReference type="PANTHER" id="PTHR23050">
    <property type="entry name" value="CALCIUM BINDING PROTEIN"/>
    <property type="match status" value="1"/>
</dbReference>
<dbReference type="EMBL" id="OV696691">
    <property type="protein sequence ID" value="CAH1267744.1"/>
    <property type="molecule type" value="Genomic_DNA"/>
</dbReference>
<sequence>MVVPLTPLSLYRAGFITASELRVVMANLGEKLSDEELEEMIDEADIDGDGHINYDEFYLMMKPGFITASELRVVMANLGEKLSEQEVEEMIDEADIDGDGHINYMEFYHMMSNQK</sequence>
<evidence type="ECO:0000256" key="2">
    <source>
        <dbReference type="ARBA" id="ARBA00022737"/>
    </source>
</evidence>
<dbReference type="SMART" id="SM00054">
    <property type="entry name" value="EFh"/>
    <property type="match status" value="2"/>
</dbReference>
<dbReference type="PROSITE" id="PS50222">
    <property type="entry name" value="EF_HAND_2"/>
    <property type="match status" value="2"/>
</dbReference>
<dbReference type="InterPro" id="IPR018247">
    <property type="entry name" value="EF_Hand_1_Ca_BS"/>
</dbReference>
<feature type="domain" description="EF-hand" evidence="4">
    <location>
        <begin position="32"/>
        <end position="67"/>
    </location>
</feature>
<evidence type="ECO:0000256" key="3">
    <source>
        <dbReference type="ARBA" id="ARBA00022837"/>
    </source>
</evidence>
<dbReference type="Pfam" id="PF13499">
    <property type="entry name" value="EF-hand_7"/>
    <property type="match status" value="1"/>
</dbReference>
<dbReference type="InterPro" id="IPR011992">
    <property type="entry name" value="EF-hand-dom_pair"/>
</dbReference>
<dbReference type="GO" id="GO:0005509">
    <property type="term" value="F:calcium ion binding"/>
    <property type="evidence" value="ECO:0007669"/>
    <property type="project" value="InterPro"/>
</dbReference>
<dbReference type="OrthoDB" id="26525at2759"/>
<dbReference type="InterPro" id="IPR050145">
    <property type="entry name" value="Centrin_CML-like"/>
</dbReference>
<dbReference type="Pfam" id="PF13833">
    <property type="entry name" value="EF-hand_8"/>
    <property type="match status" value="1"/>
</dbReference>
<evidence type="ECO:0000259" key="4">
    <source>
        <dbReference type="PROSITE" id="PS50222"/>
    </source>
</evidence>
<reference evidence="5" key="1">
    <citation type="submission" date="2022-01" db="EMBL/GenBank/DDBJ databases">
        <authorList>
            <person name="Braso-Vives M."/>
        </authorList>
    </citation>
    <scope>NUCLEOTIDE SEQUENCE</scope>
</reference>
<dbReference type="CDD" id="cd00051">
    <property type="entry name" value="EFh"/>
    <property type="match status" value="1"/>
</dbReference>
<dbReference type="FunFam" id="1.10.238.10:FF:000003">
    <property type="entry name" value="Calmodulin A"/>
    <property type="match status" value="1"/>
</dbReference>
<dbReference type="AlphaFoldDB" id="A0A8K0A1Z6"/>
<organism evidence="5 6">
    <name type="scientific">Branchiostoma lanceolatum</name>
    <name type="common">Common lancelet</name>
    <name type="synonym">Amphioxus lanceolatum</name>
    <dbReference type="NCBI Taxonomy" id="7740"/>
    <lineage>
        <taxon>Eukaryota</taxon>
        <taxon>Metazoa</taxon>
        <taxon>Chordata</taxon>
        <taxon>Cephalochordata</taxon>
        <taxon>Leptocardii</taxon>
        <taxon>Amphioxiformes</taxon>
        <taxon>Branchiostomatidae</taxon>
        <taxon>Branchiostoma</taxon>
    </lineage>
</organism>
<name>A0A8K0A1Z6_BRALA</name>
<keyword evidence="3" id="KW-0106">Calcium</keyword>
<proteinExistence type="predicted"/>
<dbReference type="Proteomes" id="UP000838412">
    <property type="component" value="Chromosome 6"/>
</dbReference>
<dbReference type="InterPro" id="IPR002048">
    <property type="entry name" value="EF_hand_dom"/>
</dbReference>
<evidence type="ECO:0000256" key="1">
    <source>
        <dbReference type="ARBA" id="ARBA00022723"/>
    </source>
</evidence>
<dbReference type="SUPFAM" id="SSF47473">
    <property type="entry name" value="EF-hand"/>
    <property type="match status" value="1"/>
</dbReference>
<dbReference type="Gene3D" id="1.10.238.10">
    <property type="entry name" value="EF-hand"/>
    <property type="match status" value="2"/>
</dbReference>
<keyword evidence="2" id="KW-0677">Repeat</keyword>
<evidence type="ECO:0000313" key="5">
    <source>
        <dbReference type="EMBL" id="CAH1267744.1"/>
    </source>
</evidence>
<evidence type="ECO:0000313" key="6">
    <source>
        <dbReference type="Proteomes" id="UP000838412"/>
    </source>
</evidence>
<dbReference type="PROSITE" id="PS00018">
    <property type="entry name" value="EF_HAND_1"/>
    <property type="match status" value="2"/>
</dbReference>
<gene>
    <name evidence="5" type="primary">CALM1</name>
    <name evidence="5" type="ORF">BLAG_LOCUS20964</name>
</gene>